<keyword evidence="4" id="KW-0813">Transport</keyword>
<evidence type="ECO:0000313" key="12">
    <source>
        <dbReference type="EMBL" id="GJJ06410.1"/>
    </source>
</evidence>
<proteinExistence type="inferred from homology"/>
<evidence type="ECO:0000256" key="3">
    <source>
        <dbReference type="ARBA" id="ARBA00020977"/>
    </source>
</evidence>
<dbReference type="Pfam" id="PF12022">
    <property type="entry name" value="COG2_C"/>
    <property type="match status" value="1"/>
</dbReference>
<dbReference type="InterPro" id="IPR024602">
    <property type="entry name" value="COG_su2_N"/>
</dbReference>
<dbReference type="PANTHER" id="PTHR12961">
    <property type="entry name" value="CONSERVED OLIGOMERIC GOLGI COMPLEX COMPONENT 2"/>
    <property type="match status" value="1"/>
</dbReference>
<evidence type="ECO:0000256" key="2">
    <source>
        <dbReference type="ARBA" id="ARBA00007603"/>
    </source>
</evidence>
<accession>A0AAV5A077</accession>
<evidence type="ECO:0000259" key="11">
    <source>
        <dbReference type="Pfam" id="PF12022"/>
    </source>
</evidence>
<evidence type="ECO:0000256" key="4">
    <source>
        <dbReference type="ARBA" id="ARBA00022448"/>
    </source>
</evidence>
<gene>
    <name evidence="12" type="ORF">Clacol_000601</name>
</gene>
<dbReference type="GO" id="GO:0007030">
    <property type="term" value="P:Golgi organization"/>
    <property type="evidence" value="ECO:0007669"/>
    <property type="project" value="InterPro"/>
</dbReference>
<evidence type="ECO:0000256" key="6">
    <source>
        <dbReference type="ARBA" id="ARBA00023034"/>
    </source>
</evidence>
<comment type="caution">
    <text evidence="12">The sequence shown here is derived from an EMBL/GenBank/DDBJ whole genome shotgun (WGS) entry which is preliminary data.</text>
</comment>
<evidence type="ECO:0000256" key="5">
    <source>
        <dbReference type="ARBA" id="ARBA00022927"/>
    </source>
</evidence>
<feature type="domain" description="COG complex component COG2 C-terminal" evidence="11">
    <location>
        <begin position="502"/>
        <end position="529"/>
    </location>
</feature>
<dbReference type="GO" id="GO:0000139">
    <property type="term" value="C:Golgi membrane"/>
    <property type="evidence" value="ECO:0007669"/>
    <property type="project" value="UniProtKB-SubCell"/>
</dbReference>
<keyword evidence="13" id="KW-1185">Reference proteome</keyword>
<evidence type="ECO:0000256" key="7">
    <source>
        <dbReference type="ARBA" id="ARBA00023136"/>
    </source>
</evidence>
<evidence type="ECO:0000259" key="10">
    <source>
        <dbReference type="Pfam" id="PF06148"/>
    </source>
</evidence>
<organism evidence="12 13">
    <name type="scientific">Clathrus columnatus</name>
    <dbReference type="NCBI Taxonomy" id="1419009"/>
    <lineage>
        <taxon>Eukaryota</taxon>
        <taxon>Fungi</taxon>
        <taxon>Dikarya</taxon>
        <taxon>Basidiomycota</taxon>
        <taxon>Agaricomycotina</taxon>
        <taxon>Agaricomycetes</taxon>
        <taxon>Phallomycetidae</taxon>
        <taxon>Phallales</taxon>
        <taxon>Clathraceae</taxon>
        <taxon>Clathrus</taxon>
    </lineage>
</organism>
<dbReference type="InterPro" id="IPR009316">
    <property type="entry name" value="COG2"/>
</dbReference>
<reference evidence="12" key="1">
    <citation type="submission" date="2021-10" db="EMBL/GenBank/DDBJ databases">
        <title>De novo Genome Assembly of Clathrus columnatus (Basidiomycota, Fungi) Using Illumina and Nanopore Sequence Data.</title>
        <authorList>
            <person name="Ogiso-Tanaka E."/>
            <person name="Itagaki H."/>
            <person name="Hosoya T."/>
            <person name="Hosaka K."/>
        </authorList>
    </citation>
    <scope>NUCLEOTIDE SEQUENCE</scope>
    <source>
        <strain evidence="12">MO-923</strain>
    </source>
</reference>
<evidence type="ECO:0000313" key="13">
    <source>
        <dbReference type="Proteomes" id="UP001050691"/>
    </source>
</evidence>
<sequence>MDGIATTTDRISALISDKPGTEELLATSIDLAALQPLSHTNPFLSAETFSVENFLISRSHSSLSDFRAELRGYYGVLKEELVKLINDDYTAFISLSTDLRGEGVRIEKLKHPLGNLNQEIQSSVDQLKQIQETIQHKLDERAALREEKARLHLLLKLSETLVRLESLLFITKEELSETAFGNLTSRVIQKPDESFLETRSRTNRVKHVSRIATEFNQLLYLADKARQDKCAFVDEIQWRVDRVKTTLSSDLNHLFSVLLLADSSLETSNSQDFDPARRKFDIKECLRIYDSIGSWREAEEIIRRELVTPFIRQAIFPGALAVPHSPLAPRTPFTTHPASPGPFTPKTPYTAYPNTPWPRKTPIDTYFNSADFQLPLLNDLENPLASIFNKILRFIERDLKLVLELAETFSERYHQPNTSTKDPCSPSESPGFEIMSNVVWADIGHAIMEGLGTTIFAAGRPDDFHENYMTTQRFIEALEVLAPSLSAINKMRNHPVYLSFRKRWQLPVYFQLRWKDVVGDLESVLSLPSEGRITLRDGSAILSRYCVWLETLEVSRAPKNDAEKAFTTLAQYDNTLTLTS</sequence>
<name>A0AAV5A077_9AGAM</name>
<comment type="subcellular location">
    <subcellularLocation>
        <location evidence="1">Golgi apparatus membrane</location>
        <topology evidence="1">Peripheral membrane protein</topology>
    </subcellularLocation>
</comment>
<dbReference type="Pfam" id="PF06148">
    <property type="entry name" value="COG2_N"/>
    <property type="match status" value="1"/>
</dbReference>
<dbReference type="GO" id="GO:0015031">
    <property type="term" value="P:protein transport"/>
    <property type="evidence" value="ECO:0007669"/>
    <property type="project" value="UniProtKB-KW"/>
</dbReference>
<evidence type="ECO:0000256" key="9">
    <source>
        <dbReference type="SAM" id="Coils"/>
    </source>
</evidence>
<keyword evidence="7" id="KW-0472">Membrane</keyword>
<keyword evidence="9" id="KW-0175">Coiled coil</keyword>
<evidence type="ECO:0000256" key="1">
    <source>
        <dbReference type="ARBA" id="ARBA00004395"/>
    </source>
</evidence>
<comment type="similarity">
    <text evidence="2">Belongs to the COG2 family.</text>
</comment>
<dbReference type="InterPro" id="IPR024603">
    <property type="entry name" value="COG_complex_COG2_C"/>
</dbReference>
<keyword evidence="5" id="KW-0653">Protein transport</keyword>
<feature type="coiled-coil region" evidence="9">
    <location>
        <begin position="113"/>
        <end position="147"/>
    </location>
</feature>
<feature type="domain" description="Conserved oligomeric Golgi complex subunit 2 N-terminal" evidence="10">
    <location>
        <begin position="44"/>
        <end position="109"/>
    </location>
</feature>
<dbReference type="PANTHER" id="PTHR12961:SF0">
    <property type="entry name" value="CONSERVED OLIGOMERIC GOLGI COMPLEX SUBUNIT 2"/>
    <property type="match status" value="1"/>
</dbReference>
<keyword evidence="6" id="KW-0333">Golgi apparatus</keyword>
<protein>
    <recommendedName>
        <fullName evidence="3">Conserved oligomeric Golgi complex subunit 2</fullName>
    </recommendedName>
    <alternativeName>
        <fullName evidence="8">Component of oligomeric Golgi complex 2</fullName>
    </alternativeName>
</protein>
<dbReference type="GO" id="GO:0017119">
    <property type="term" value="C:Golgi transport complex"/>
    <property type="evidence" value="ECO:0007669"/>
    <property type="project" value="TreeGrafter"/>
</dbReference>
<dbReference type="Proteomes" id="UP001050691">
    <property type="component" value="Unassembled WGS sequence"/>
</dbReference>
<evidence type="ECO:0000256" key="8">
    <source>
        <dbReference type="ARBA" id="ARBA00031344"/>
    </source>
</evidence>
<dbReference type="GO" id="GO:0006891">
    <property type="term" value="P:intra-Golgi vesicle-mediated transport"/>
    <property type="evidence" value="ECO:0007669"/>
    <property type="project" value="TreeGrafter"/>
</dbReference>
<dbReference type="AlphaFoldDB" id="A0AAV5A077"/>
<dbReference type="EMBL" id="BPWL01000001">
    <property type="protein sequence ID" value="GJJ06410.1"/>
    <property type="molecule type" value="Genomic_DNA"/>
</dbReference>